<dbReference type="GO" id="GO:0005811">
    <property type="term" value="C:lipid droplet"/>
    <property type="evidence" value="ECO:0007669"/>
    <property type="project" value="TreeGrafter"/>
</dbReference>
<feature type="transmembrane region" description="Helical" evidence="1">
    <location>
        <begin position="197"/>
        <end position="221"/>
    </location>
</feature>
<feature type="transmembrane region" description="Helical" evidence="1">
    <location>
        <begin position="75"/>
        <end position="98"/>
    </location>
</feature>
<dbReference type="InterPro" id="IPR052786">
    <property type="entry name" value="Spore_wall_assembly"/>
</dbReference>
<dbReference type="GO" id="GO:0005619">
    <property type="term" value="C:ascospore wall"/>
    <property type="evidence" value="ECO:0007669"/>
    <property type="project" value="TreeGrafter"/>
</dbReference>
<dbReference type="Proteomes" id="UP000187013">
    <property type="component" value="Unassembled WGS sequence"/>
</dbReference>
<dbReference type="PANTHER" id="PTHR34292:SF3">
    <property type="entry name" value="OUTER SPORE WALL PROTEIN LDS2-RELATED"/>
    <property type="match status" value="1"/>
</dbReference>
<dbReference type="AlphaFoldDB" id="A0A1Q3ADI3"/>
<sequence length="306" mass="35187">MEDTTTVPRPAEQGQPKRNAFKRVIDFYRLEARYTNDCIVLVLSNFTSDLFTNIGIVIYPFLGGLEILRHGDYKYFLISYLVTYLVEFVCVAFLYFVFLFPFTLAAYSILGPIGFPLAIVHGIQFSNLVACHELRRDKVRGSLNLLRLTFTRHKMSTVLLTPDTMHLRPEDRAIPWSHYLKSLEFWCGALPTMVLQYLIAIAIFCVWYVISLLPVIGVLLLKFHTSPHRGFDYVLPFYRDIRQYDKHALTRIYYGGYARWLLLGASTGILESIPILAGVAVCTNQIGCTLWEISMVRDHQAKKKPI</sequence>
<feature type="transmembrane region" description="Helical" evidence="1">
    <location>
        <begin position="50"/>
        <end position="68"/>
    </location>
</feature>
<organism evidence="2 3">
    <name type="scientific">Zygosaccharomyces rouxii</name>
    <dbReference type="NCBI Taxonomy" id="4956"/>
    <lineage>
        <taxon>Eukaryota</taxon>
        <taxon>Fungi</taxon>
        <taxon>Dikarya</taxon>
        <taxon>Ascomycota</taxon>
        <taxon>Saccharomycotina</taxon>
        <taxon>Saccharomycetes</taxon>
        <taxon>Saccharomycetales</taxon>
        <taxon>Saccharomycetaceae</taxon>
        <taxon>Zygosaccharomyces</taxon>
    </lineage>
</organism>
<protein>
    <recommendedName>
        <fullName evidence="4">Outer spore wall protein RRT8</fullName>
    </recommendedName>
</protein>
<dbReference type="EMBL" id="BDGX01000037">
    <property type="protein sequence ID" value="GAV53732.1"/>
    <property type="molecule type" value="Genomic_DNA"/>
</dbReference>
<dbReference type="OrthoDB" id="4061312at2759"/>
<feature type="transmembrane region" description="Helical" evidence="1">
    <location>
        <begin position="104"/>
        <end position="130"/>
    </location>
</feature>
<evidence type="ECO:0000313" key="2">
    <source>
        <dbReference type="EMBL" id="GAV53732.1"/>
    </source>
</evidence>
<evidence type="ECO:0008006" key="4">
    <source>
        <dbReference type="Google" id="ProtNLM"/>
    </source>
</evidence>
<gene>
    <name evidence="2" type="ORF">ZYGR_0AK02340</name>
</gene>
<comment type="caution">
    <text evidence="2">The sequence shown here is derived from an EMBL/GenBank/DDBJ whole genome shotgun (WGS) entry which is preliminary data.</text>
</comment>
<evidence type="ECO:0000256" key="1">
    <source>
        <dbReference type="SAM" id="Phobius"/>
    </source>
</evidence>
<keyword evidence="1" id="KW-0472">Membrane</keyword>
<reference evidence="2 3" key="1">
    <citation type="submission" date="2016-08" db="EMBL/GenBank/DDBJ databases">
        <title>Draft genome sequence of allopolyploid Zygosaccharomyces rouxii.</title>
        <authorList>
            <person name="Watanabe J."/>
            <person name="Uehara K."/>
            <person name="Mogi Y."/>
            <person name="Tsukioka Y."/>
        </authorList>
    </citation>
    <scope>NUCLEOTIDE SEQUENCE [LARGE SCALE GENOMIC DNA]</scope>
    <source>
        <strain evidence="2 3">NBRC 110957</strain>
    </source>
</reference>
<evidence type="ECO:0000313" key="3">
    <source>
        <dbReference type="Proteomes" id="UP000187013"/>
    </source>
</evidence>
<keyword evidence="1" id="KW-1133">Transmembrane helix</keyword>
<name>A0A1Q3ADI3_ZYGRO</name>
<dbReference type="PANTHER" id="PTHR34292">
    <property type="entry name" value="OUTER SPORE WALL PROTEIN LDS1"/>
    <property type="match status" value="1"/>
</dbReference>
<dbReference type="GO" id="GO:0005628">
    <property type="term" value="C:prospore membrane"/>
    <property type="evidence" value="ECO:0007669"/>
    <property type="project" value="TreeGrafter"/>
</dbReference>
<keyword evidence="1" id="KW-0812">Transmembrane</keyword>
<proteinExistence type="predicted"/>
<accession>A0A1Q3ADI3</accession>